<comment type="caution">
    <text evidence="1">The sequence shown here is derived from an EMBL/GenBank/DDBJ whole genome shotgun (WGS) entry which is preliminary data.</text>
</comment>
<keyword evidence="2" id="KW-1185">Reference proteome</keyword>
<gene>
    <name evidence="1" type="ORF">AVEN_236235_1</name>
</gene>
<dbReference type="Proteomes" id="UP000499080">
    <property type="component" value="Unassembled WGS sequence"/>
</dbReference>
<reference evidence="1 2" key="1">
    <citation type="journal article" date="2019" name="Sci. Rep.">
        <title>Orb-weaving spider Araneus ventricosus genome elucidates the spidroin gene catalogue.</title>
        <authorList>
            <person name="Kono N."/>
            <person name="Nakamura H."/>
            <person name="Ohtoshi R."/>
            <person name="Moran D.A.P."/>
            <person name="Shinohara A."/>
            <person name="Yoshida Y."/>
            <person name="Fujiwara M."/>
            <person name="Mori M."/>
            <person name="Tomita M."/>
            <person name="Arakawa K."/>
        </authorList>
    </citation>
    <scope>NUCLEOTIDE SEQUENCE [LARGE SCALE GENOMIC DNA]</scope>
</reference>
<protein>
    <submittedName>
        <fullName evidence="1">Uncharacterized protein</fullName>
    </submittedName>
</protein>
<proteinExistence type="predicted"/>
<organism evidence="1 2">
    <name type="scientific">Araneus ventricosus</name>
    <name type="common">Orbweaver spider</name>
    <name type="synonym">Epeira ventricosa</name>
    <dbReference type="NCBI Taxonomy" id="182803"/>
    <lineage>
        <taxon>Eukaryota</taxon>
        <taxon>Metazoa</taxon>
        <taxon>Ecdysozoa</taxon>
        <taxon>Arthropoda</taxon>
        <taxon>Chelicerata</taxon>
        <taxon>Arachnida</taxon>
        <taxon>Araneae</taxon>
        <taxon>Araneomorphae</taxon>
        <taxon>Entelegynae</taxon>
        <taxon>Araneoidea</taxon>
        <taxon>Araneidae</taxon>
        <taxon>Araneus</taxon>
    </lineage>
</organism>
<evidence type="ECO:0000313" key="2">
    <source>
        <dbReference type="Proteomes" id="UP000499080"/>
    </source>
</evidence>
<accession>A0A4Y2CAY3</accession>
<sequence length="98" mass="10690">MEMGRGDKARNASDDAVCCKDEYSSSSSPETQDFSPDREGFCTLLKLSMNLAKITPNRAKITHSNLNIVESTVSKDSFNGGAIESKIRVEKGGGLQWM</sequence>
<dbReference type="EMBL" id="BGPR01000169">
    <property type="protein sequence ID" value="GBM01419.1"/>
    <property type="molecule type" value="Genomic_DNA"/>
</dbReference>
<name>A0A4Y2CAY3_ARAVE</name>
<dbReference type="AlphaFoldDB" id="A0A4Y2CAY3"/>
<evidence type="ECO:0000313" key="1">
    <source>
        <dbReference type="EMBL" id="GBM01419.1"/>
    </source>
</evidence>